<dbReference type="OMA" id="FSMDGDQ"/>
<protein>
    <submittedName>
        <fullName evidence="6">Pyridoxal phosphate-dependent aminotransferase family protein</fullName>
    </submittedName>
</protein>
<dbReference type="InterPro" id="IPR004839">
    <property type="entry name" value="Aminotransferase_I/II_large"/>
</dbReference>
<accession>A0A7U7XAS5</accession>
<dbReference type="Gene3D" id="3.40.640.10">
    <property type="entry name" value="Type I PLP-dependent aspartate aminotransferase-like (Major domain)"/>
    <property type="match status" value="1"/>
</dbReference>
<evidence type="ECO:0000313" key="5">
    <source>
        <dbReference type="EMBL" id="EAK0451331.1"/>
    </source>
</evidence>
<dbReference type="Gene3D" id="3.90.1150.10">
    <property type="entry name" value="Aspartate Aminotransferase, domain 1"/>
    <property type="match status" value="1"/>
</dbReference>
<feature type="domain" description="Aminotransferase class I/classII large" evidence="4">
    <location>
        <begin position="35"/>
        <end position="372"/>
    </location>
</feature>
<evidence type="ECO:0000256" key="2">
    <source>
        <dbReference type="ARBA" id="ARBA00022679"/>
    </source>
</evidence>
<dbReference type="GO" id="GO:0008483">
    <property type="term" value="F:transaminase activity"/>
    <property type="evidence" value="ECO:0007669"/>
    <property type="project" value="UniProtKB-KW"/>
</dbReference>
<reference evidence="6 7" key="1">
    <citation type="submission" date="2018-05" db="EMBL/GenBank/DDBJ databases">
        <authorList>
            <consortium name="PulseNet: The National Subtyping Network for Foodborne Disease Surveillance"/>
            <person name="Tarr C.L."/>
            <person name="Trees E."/>
            <person name="Katz L.S."/>
            <person name="Carleton-Romer H.A."/>
            <person name="Stroika S."/>
            <person name="Kucerova Z."/>
            <person name="Roache K.F."/>
            <person name="Sabol A.L."/>
            <person name="Besser J."/>
            <person name="Gerner-Smidt P."/>
        </authorList>
    </citation>
    <scope>NUCLEOTIDE SEQUENCE [LARGE SCALE GENOMIC DNA]</scope>
    <source>
        <strain evidence="6 7">20110455</strain>
    </source>
</reference>
<comment type="cofactor">
    <cofactor evidence="1">
        <name>pyridoxal 5'-phosphate</name>
        <dbReference type="ChEBI" id="CHEBI:597326"/>
    </cofactor>
</comment>
<dbReference type="Proteomes" id="UP000405656">
    <property type="component" value="Unassembled WGS sequence"/>
</dbReference>
<dbReference type="InterPro" id="IPR015424">
    <property type="entry name" value="PyrdxlP-dep_Trfase"/>
</dbReference>
<dbReference type="EMBL" id="AACCWZ010000041">
    <property type="protein sequence ID" value="EAK0451976.1"/>
    <property type="molecule type" value="Genomic_DNA"/>
</dbReference>
<name>A0A7U7XAS5_CAMLA</name>
<dbReference type="PANTHER" id="PTHR13693">
    <property type="entry name" value="CLASS II AMINOTRANSFERASE/8-AMINO-7-OXONONANOATE SYNTHASE"/>
    <property type="match status" value="1"/>
</dbReference>
<dbReference type="InterPro" id="IPR015422">
    <property type="entry name" value="PyrdxlP-dep_Trfase_small"/>
</dbReference>
<dbReference type="SUPFAM" id="SSF53383">
    <property type="entry name" value="PLP-dependent transferases"/>
    <property type="match status" value="1"/>
</dbReference>
<evidence type="ECO:0000256" key="3">
    <source>
        <dbReference type="ARBA" id="ARBA00022898"/>
    </source>
</evidence>
<organism evidence="6 7">
    <name type="scientific">Campylobacter lari</name>
    <dbReference type="NCBI Taxonomy" id="201"/>
    <lineage>
        <taxon>Bacteria</taxon>
        <taxon>Pseudomonadati</taxon>
        <taxon>Campylobacterota</taxon>
        <taxon>Epsilonproteobacteria</taxon>
        <taxon>Campylobacterales</taxon>
        <taxon>Campylobacteraceae</taxon>
        <taxon>Campylobacter</taxon>
    </lineage>
</organism>
<dbReference type="RefSeq" id="WP_012662085.1">
    <property type="nucleotide sequence ID" value="NZ_CBCUZC010000046.1"/>
</dbReference>
<evidence type="ECO:0000256" key="1">
    <source>
        <dbReference type="ARBA" id="ARBA00001933"/>
    </source>
</evidence>
<dbReference type="EMBL" id="AACCWZ010000006">
    <property type="protein sequence ID" value="EAK0451331.1"/>
    <property type="molecule type" value="Genomic_DNA"/>
</dbReference>
<sequence>MQIAQILDELKQQDNFRILRSLKHEGKYVIYNEQKLLNLASNDYLNLSNEKALKQDFLTHLKEFEFSSSSSRSLSGNYEIFEEFESFLENKFHKKILHFNSGYALNTSCLQALGLLKNTLFLADKQVHASIIDGLRLSGAKFFRFKHNDIKHLQSLVQKYHKEFENIIIISEALFSMDGDFAPIKEFINLKKEYKNIKIYIDEAHSIGCFGDDGLGYVKFLGLEKEIDFLVFTFGKAISSMGACMISDEKEFFINKARAFIYSTAIAPINVAWTLHVFKHLHKFNTQRNELLKLSAWFKNALASKGEILGEAYIISLILGQNDWASKTFDKLLKNGFFAPAIKEPTIPKNTARIRFSLHSGLKKDDLEKILELF</sequence>
<comment type="caution">
    <text evidence="6">The sequence shown here is derived from an EMBL/GenBank/DDBJ whole genome shotgun (WGS) entry which is preliminary data.</text>
</comment>
<dbReference type="Pfam" id="PF00155">
    <property type="entry name" value="Aminotran_1_2"/>
    <property type="match status" value="1"/>
</dbReference>
<keyword evidence="3" id="KW-0663">Pyridoxal phosphate</keyword>
<proteinExistence type="predicted"/>
<dbReference type="InterPro" id="IPR050087">
    <property type="entry name" value="AON_synthase_class-II"/>
</dbReference>
<dbReference type="GO" id="GO:0009102">
    <property type="term" value="P:biotin biosynthetic process"/>
    <property type="evidence" value="ECO:0007669"/>
    <property type="project" value="TreeGrafter"/>
</dbReference>
<evidence type="ECO:0000313" key="7">
    <source>
        <dbReference type="Proteomes" id="UP000405656"/>
    </source>
</evidence>
<gene>
    <name evidence="5" type="ORF">YZ36_04965</name>
    <name evidence="6" type="ORF">YZ36_08410</name>
</gene>
<keyword evidence="2 6" id="KW-0808">Transferase</keyword>
<keyword evidence="6" id="KW-0032">Aminotransferase</keyword>
<dbReference type="AlphaFoldDB" id="A0A7U7XAS5"/>
<dbReference type="GO" id="GO:0030170">
    <property type="term" value="F:pyridoxal phosphate binding"/>
    <property type="evidence" value="ECO:0007669"/>
    <property type="project" value="InterPro"/>
</dbReference>
<dbReference type="InterPro" id="IPR015421">
    <property type="entry name" value="PyrdxlP-dep_Trfase_major"/>
</dbReference>
<dbReference type="PANTHER" id="PTHR13693:SF100">
    <property type="entry name" value="8-AMINO-7-OXONONANOATE SYNTHASE"/>
    <property type="match status" value="1"/>
</dbReference>
<evidence type="ECO:0000259" key="4">
    <source>
        <dbReference type="Pfam" id="PF00155"/>
    </source>
</evidence>
<dbReference type="GO" id="GO:0008710">
    <property type="term" value="F:8-amino-7-oxononanoate synthase activity"/>
    <property type="evidence" value="ECO:0007669"/>
    <property type="project" value="TreeGrafter"/>
</dbReference>
<dbReference type="GeneID" id="66288088"/>
<evidence type="ECO:0000313" key="6">
    <source>
        <dbReference type="EMBL" id="EAK0451976.1"/>
    </source>
</evidence>